<reference evidence="1 2" key="2">
    <citation type="journal article" date="2017" name="Int. J. Syst. Evol. Microbiol.">
        <title>Pseudomonas furukawaii sp. nov., a polychlorinated biphenyl-degrading bacterium isolated from biphenyl-contaminated soil in Japan.</title>
        <authorList>
            <person name="Kimura N."/>
            <person name="Watanabe T."/>
            <person name="Suenaga H."/>
            <person name="Fujihara H."/>
            <person name="Futagami T."/>
            <person name="Goto M."/>
            <person name="Hanada S."/>
            <person name="Hirose J."/>
        </authorList>
    </citation>
    <scope>NUCLEOTIDE SEQUENCE [LARGE SCALE GENOMIC DNA]</scope>
    <source>
        <strain evidence="2">DSM 10086 / NBRC 110670 / KF707</strain>
    </source>
</reference>
<dbReference type="RefSeq" id="WP_003448945.1">
    <property type="nucleotide sequence ID" value="NZ_AJMR01000048.1"/>
</dbReference>
<gene>
    <name evidence="1" type="ORF">KF707C_11580</name>
</gene>
<keyword evidence="2" id="KW-1185">Reference proteome</keyword>
<accession>A0AAD1BXJ0</accession>
<dbReference type="EMBL" id="AP014862">
    <property type="protein sequence ID" value="BAU72846.1"/>
    <property type="molecule type" value="Genomic_DNA"/>
</dbReference>
<evidence type="ECO:0000313" key="1">
    <source>
        <dbReference type="EMBL" id="BAU72846.1"/>
    </source>
</evidence>
<dbReference type="KEGG" id="pfuw:KF707C_11580"/>
<evidence type="ECO:0000313" key="2">
    <source>
        <dbReference type="Proteomes" id="UP000218554"/>
    </source>
</evidence>
<dbReference type="AlphaFoldDB" id="A0AAD1BXJ0"/>
<organism evidence="1 2">
    <name type="scientific">Metapseudomonas furukawaii</name>
    <name type="common">Pseudomonas furukawaii</name>
    <dbReference type="NCBI Taxonomy" id="1149133"/>
    <lineage>
        <taxon>Bacteria</taxon>
        <taxon>Pseudomonadati</taxon>
        <taxon>Pseudomonadota</taxon>
        <taxon>Gammaproteobacteria</taxon>
        <taxon>Pseudomonadales</taxon>
        <taxon>Pseudomonadaceae</taxon>
        <taxon>Metapseudomonas</taxon>
    </lineage>
</organism>
<name>A0AAD1BXJ0_METFU</name>
<sequence length="110" mass="12263">MIRILDEIPLAADRIAPVLEALDRLYLPACEARGLALEQRWVSPPVAVPGQCNILWLLWQVADVPAYYAMRSATGAEARAFWDQVEAACGSRRRHVLGSADQRLETPHVE</sequence>
<protein>
    <submittedName>
        <fullName evidence="1">Uncharacterized protein</fullName>
    </submittedName>
</protein>
<reference evidence="2" key="1">
    <citation type="submission" date="2015-05" db="EMBL/GenBank/DDBJ databases">
        <title>Draft genome sequencing of a biphenyl-degrading bacterium, Pseudomonas balearica KF707 (=NBRC110670).</title>
        <authorList>
            <person name="Kimura N."/>
            <person name="Hirose J."/>
            <person name="Watanabe T."/>
            <person name="Suenaga H."/>
            <person name="Fujihara H."/>
            <person name="Noguchi M."/>
            <person name="Hashimoto M."/>
            <person name="Shimodaira J."/>
            <person name="Tsuchikane K."/>
            <person name="Hosoyama A."/>
            <person name="Yamazoe A."/>
            <person name="Fujita N."/>
            <person name="Furukawa K."/>
        </authorList>
    </citation>
    <scope>NUCLEOTIDE SEQUENCE [LARGE SCALE GENOMIC DNA]</scope>
    <source>
        <strain evidence="2">DSM 10086 / NBRC 110670 / KF707</strain>
    </source>
</reference>
<proteinExistence type="predicted"/>
<dbReference type="Proteomes" id="UP000218554">
    <property type="component" value="Chromosome"/>
</dbReference>